<gene>
    <name evidence="1" type="ORF">ACG5V6_12665</name>
</gene>
<dbReference type="EMBL" id="JBIHMK010000040">
    <property type="protein sequence ID" value="MFH0249064.1"/>
    <property type="molecule type" value="Genomic_DNA"/>
</dbReference>
<evidence type="ECO:0000313" key="2">
    <source>
        <dbReference type="Proteomes" id="UP001607069"/>
    </source>
</evidence>
<dbReference type="RefSeq" id="WP_279950584.1">
    <property type="nucleotide sequence ID" value="NZ_BAABEN010000020.1"/>
</dbReference>
<accession>A0ABW7HTY3</accession>
<reference evidence="1 2" key="1">
    <citation type="submission" date="2024-10" db="EMBL/GenBank/DDBJ databases">
        <authorList>
            <person name="Cho J.-C."/>
        </authorList>
    </citation>
    <scope>NUCLEOTIDE SEQUENCE [LARGE SCALE GENOMIC DNA]</scope>
    <source>
        <strain evidence="1 2">KCTC29696</strain>
    </source>
</reference>
<dbReference type="SUPFAM" id="SSF55729">
    <property type="entry name" value="Acyl-CoA N-acyltransferases (Nat)"/>
    <property type="match status" value="1"/>
</dbReference>
<proteinExistence type="predicted"/>
<keyword evidence="2" id="KW-1185">Reference proteome</keyword>
<name>A0ABW7HTY3_9ACTN</name>
<protein>
    <submittedName>
        <fullName evidence="1">N-acetyltransferase</fullName>
    </submittedName>
</protein>
<dbReference type="Proteomes" id="UP001607069">
    <property type="component" value="Unassembled WGS sequence"/>
</dbReference>
<evidence type="ECO:0000313" key="1">
    <source>
        <dbReference type="EMBL" id="MFH0249064.1"/>
    </source>
</evidence>
<sequence>MTDTSSLTLRRTGSLANGVRDLLLDLNEEVRGDFGLLGEPFNSRERFGERLDSYASRPGWEIVIGYQGDEPVGCAFGGPLVPGTKWWSSMLQPMPEDFTREDGTRTFAVQEVMVRGPWRGSAGAGTSRLLHEKLLVERAERRATLLVDPSRSDGRLKAVYESWGYRNIGDQQPFPDSPRFATMVRDPLKAPA</sequence>
<comment type="caution">
    <text evidence="1">The sequence shown here is derived from an EMBL/GenBank/DDBJ whole genome shotgun (WGS) entry which is preliminary data.</text>
</comment>
<dbReference type="Gene3D" id="3.40.630.30">
    <property type="match status" value="1"/>
</dbReference>
<dbReference type="InterPro" id="IPR016181">
    <property type="entry name" value="Acyl_CoA_acyltransferase"/>
</dbReference>
<organism evidence="1 2">
    <name type="scientific">Streptomyces chitinivorans</name>
    <dbReference type="NCBI Taxonomy" id="1257027"/>
    <lineage>
        <taxon>Bacteria</taxon>
        <taxon>Bacillati</taxon>
        <taxon>Actinomycetota</taxon>
        <taxon>Actinomycetes</taxon>
        <taxon>Kitasatosporales</taxon>
        <taxon>Streptomycetaceae</taxon>
        <taxon>Streptomyces</taxon>
    </lineage>
</organism>